<evidence type="ECO:0000256" key="1">
    <source>
        <dbReference type="SAM" id="MobiDB-lite"/>
    </source>
</evidence>
<protein>
    <recommendedName>
        <fullName evidence="5">Secreted protein</fullName>
    </recommendedName>
</protein>
<organism evidence="3 4">
    <name type="scientific">Methylobacterium hispanicum</name>
    <dbReference type="NCBI Taxonomy" id="270350"/>
    <lineage>
        <taxon>Bacteria</taxon>
        <taxon>Pseudomonadati</taxon>
        <taxon>Pseudomonadota</taxon>
        <taxon>Alphaproteobacteria</taxon>
        <taxon>Hyphomicrobiales</taxon>
        <taxon>Methylobacteriaceae</taxon>
        <taxon>Methylobacterium</taxon>
    </lineage>
</organism>
<reference evidence="3" key="1">
    <citation type="journal article" date="2016" name="Front. Microbiol.">
        <title>Genome Sequence of the Piezophilic, Mesophilic Sulfate-Reducing Bacterium Desulfovibrio indicus J2T.</title>
        <authorList>
            <person name="Cao J."/>
            <person name="Maignien L."/>
            <person name="Shao Z."/>
            <person name="Alain K."/>
            <person name="Jebbar M."/>
        </authorList>
    </citation>
    <scope>NUCLEOTIDE SEQUENCE</scope>
    <source>
        <strain evidence="3">DSM 16372</strain>
    </source>
</reference>
<evidence type="ECO:0000256" key="2">
    <source>
        <dbReference type="SAM" id="SignalP"/>
    </source>
</evidence>
<feature type="region of interest" description="Disordered" evidence="1">
    <location>
        <begin position="53"/>
        <end position="88"/>
    </location>
</feature>
<proteinExistence type="predicted"/>
<keyword evidence="4" id="KW-1185">Reference proteome</keyword>
<name>A0AAV4ZY84_9HYPH</name>
<feature type="chain" id="PRO_5043955085" description="Secreted protein" evidence="2">
    <location>
        <begin position="28"/>
        <end position="88"/>
    </location>
</feature>
<reference evidence="3" key="2">
    <citation type="submission" date="2021-08" db="EMBL/GenBank/DDBJ databases">
        <authorList>
            <person name="Tani A."/>
            <person name="Ola A."/>
            <person name="Ogura Y."/>
            <person name="Katsura K."/>
            <person name="Hayashi T."/>
        </authorList>
    </citation>
    <scope>NUCLEOTIDE SEQUENCE</scope>
    <source>
        <strain evidence="3">DSM 16372</strain>
    </source>
</reference>
<gene>
    <name evidence="3" type="ORF">BHAOGJBA_6282</name>
</gene>
<accession>A0AAV4ZY84</accession>
<evidence type="ECO:0000313" key="4">
    <source>
        <dbReference type="Proteomes" id="UP001055247"/>
    </source>
</evidence>
<feature type="signal peptide" evidence="2">
    <location>
        <begin position="1"/>
        <end position="27"/>
    </location>
</feature>
<comment type="caution">
    <text evidence="3">The sequence shown here is derived from an EMBL/GenBank/DDBJ whole genome shotgun (WGS) entry which is preliminary data.</text>
</comment>
<evidence type="ECO:0008006" key="5">
    <source>
        <dbReference type="Google" id="ProtNLM"/>
    </source>
</evidence>
<dbReference type="AlphaFoldDB" id="A0AAV4ZY84"/>
<dbReference type="Proteomes" id="UP001055247">
    <property type="component" value="Unassembled WGS sequence"/>
</dbReference>
<evidence type="ECO:0000313" key="3">
    <source>
        <dbReference type="EMBL" id="GJD92725.1"/>
    </source>
</evidence>
<keyword evidence="2" id="KW-0732">Signal</keyword>
<dbReference type="EMBL" id="BPQO01000058">
    <property type="protein sequence ID" value="GJD92725.1"/>
    <property type="molecule type" value="Genomic_DNA"/>
</dbReference>
<sequence length="88" mass="9348">MKSIRSCGITLSAAVFWGQLLLGQASAAPGPVDGNLTFACGFLGACPPRTVPGGPDREVHPFRGSLGRPCGWRERPTPQGPRRVRMCD</sequence>